<keyword evidence="6" id="KW-0406">Ion transport</keyword>
<dbReference type="CDD" id="cd01347">
    <property type="entry name" value="ligand_gated_channel"/>
    <property type="match status" value="1"/>
</dbReference>
<dbReference type="PANTHER" id="PTHR30069">
    <property type="entry name" value="TONB-DEPENDENT OUTER MEMBRANE RECEPTOR"/>
    <property type="match status" value="1"/>
</dbReference>
<dbReference type="InterPro" id="IPR036942">
    <property type="entry name" value="Beta-barrel_TonB_sf"/>
</dbReference>
<dbReference type="Gene3D" id="2.40.170.20">
    <property type="entry name" value="TonB-dependent receptor, beta-barrel domain"/>
    <property type="match status" value="1"/>
</dbReference>
<feature type="domain" description="TonB-dependent receptor plug" evidence="14">
    <location>
        <begin position="43"/>
        <end position="146"/>
    </location>
</feature>
<dbReference type="InterPro" id="IPR000531">
    <property type="entry name" value="Beta-barrel_TonB"/>
</dbReference>
<comment type="similarity">
    <text evidence="10 11">Belongs to the TonB-dependent receptor family.</text>
</comment>
<dbReference type="InterPro" id="IPR037066">
    <property type="entry name" value="Plug_dom_sf"/>
</dbReference>
<dbReference type="EMBL" id="JBCGCU010000001">
    <property type="protein sequence ID" value="MEM0514108.1"/>
    <property type="molecule type" value="Genomic_DNA"/>
</dbReference>
<dbReference type="Proteomes" id="UP001447008">
    <property type="component" value="Unassembled WGS sequence"/>
</dbReference>
<dbReference type="InterPro" id="IPR039426">
    <property type="entry name" value="TonB-dep_rcpt-like"/>
</dbReference>
<dbReference type="Pfam" id="PF00593">
    <property type="entry name" value="TonB_dep_Rec_b-barrel"/>
    <property type="match status" value="1"/>
</dbReference>
<evidence type="ECO:0000256" key="6">
    <source>
        <dbReference type="ARBA" id="ARBA00023065"/>
    </source>
</evidence>
<keyword evidence="15" id="KW-0675">Receptor</keyword>
<keyword evidence="8 10" id="KW-0472">Membrane</keyword>
<name>A0ABU9MT28_9GAMM</name>
<comment type="subcellular location">
    <subcellularLocation>
        <location evidence="1 10">Cell outer membrane</location>
        <topology evidence="1 10">Multi-pass membrane protein</topology>
    </subcellularLocation>
</comment>
<keyword evidence="2 10" id="KW-0813">Transport</keyword>
<proteinExistence type="inferred from homology"/>
<evidence type="ECO:0000256" key="1">
    <source>
        <dbReference type="ARBA" id="ARBA00004571"/>
    </source>
</evidence>
<sequence>MYSKTSVALSLAALFSTSVAAQSQAIEHITVTANKFEQPIGQVLASLDVITRDDIERTGVRDLPALLSNYAGIDIVRSGGQGQTSSLFIRGAASRHSLVVVDGVRVGSASLGYKALETMPLNSIERVEIIRGARAAWYGSDALAGVINIITRNGDSKTLSVSSGSDNYVNVQGAYALTQGAFKGAINLGYEQTDGYNVTTGQDQDRDGYENQNIGARLSYDFDTLGKLEFVGQYSDAEVEYDGTSSDFSKFENYHLQLGWQKAHGRYAHTLKTALVKDDNYNTLKNPYPGYKANQYITERDELGYQLNIALNDALTISSGLDYYYEDVGDSINAYALEGQPQSGFVKETQSNKGVYVGAYYLHDAFSTNAVVRNDDHSEFGGESTYNLALGVPFADIATLRASYGTGFKAPTFNDASSIWGANPDLKPEESTNAEVGLRLNIAGGQYDVAVYKNTFENLIDWGFNGPENINKASFEGIELSAEVEDGLGINHTLNLSYVDAQDDNTGEDLVLRAKRSFNWGLGKEFDKWYVGAQLQYRSDRVSYYRTHLPSYTLINVNARYQLVDNISFDFAIENLTDKEYVTNVAATDWATGAIASEYIGAERKVYAGVSLSL</sequence>
<evidence type="ECO:0000256" key="5">
    <source>
        <dbReference type="ARBA" id="ARBA00022729"/>
    </source>
</evidence>
<protein>
    <submittedName>
        <fullName evidence="15">TonB-dependent receptor</fullName>
    </submittedName>
</protein>
<feature type="chain" id="PRO_5047260815" evidence="12">
    <location>
        <begin position="21"/>
        <end position="614"/>
    </location>
</feature>
<organism evidence="15 16">
    <name type="scientific">Pseudoalteromonas qingdaonensis</name>
    <dbReference type="NCBI Taxonomy" id="3131913"/>
    <lineage>
        <taxon>Bacteria</taxon>
        <taxon>Pseudomonadati</taxon>
        <taxon>Pseudomonadota</taxon>
        <taxon>Gammaproteobacteria</taxon>
        <taxon>Alteromonadales</taxon>
        <taxon>Pseudoalteromonadaceae</taxon>
        <taxon>Pseudoalteromonas</taxon>
    </lineage>
</organism>
<keyword evidence="4 10" id="KW-0812">Transmembrane</keyword>
<feature type="domain" description="TonB-dependent receptor-like beta-barrel" evidence="13">
    <location>
        <begin position="184"/>
        <end position="576"/>
    </location>
</feature>
<dbReference type="SUPFAM" id="SSF56935">
    <property type="entry name" value="Porins"/>
    <property type="match status" value="1"/>
</dbReference>
<keyword evidence="9 10" id="KW-0998">Cell outer membrane</keyword>
<evidence type="ECO:0000256" key="11">
    <source>
        <dbReference type="RuleBase" id="RU003357"/>
    </source>
</evidence>
<evidence type="ECO:0000313" key="15">
    <source>
        <dbReference type="EMBL" id="MEM0514108.1"/>
    </source>
</evidence>
<dbReference type="RefSeq" id="WP_342675640.1">
    <property type="nucleotide sequence ID" value="NZ_JBCGCU010000001.1"/>
</dbReference>
<keyword evidence="16" id="KW-1185">Reference proteome</keyword>
<dbReference type="Pfam" id="PF07715">
    <property type="entry name" value="Plug"/>
    <property type="match status" value="1"/>
</dbReference>
<evidence type="ECO:0000256" key="10">
    <source>
        <dbReference type="PROSITE-ProRule" id="PRU01360"/>
    </source>
</evidence>
<keyword evidence="3 10" id="KW-1134">Transmembrane beta strand</keyword>
<evidence type="ECO:0000256" key="8">
    <source>
        <dbReference type="ARBA" id="ARBA00023136"/>
    </source>
</evidence>
<gene>
    <name evidence="15" type="ORF">WCN91_01410</name>
</gene>
<evidence type="ECO:0000256" key="3">
    <source>
        <dbReference type="ARBA" id="ARBA00022452"/>
    </source>
</evidence>
<evidence type="ECO:0000259" key="13">
    <source>
        <dbReference type="Pfam" id="PF00593"/>
    </source>
</evidence>
<dbReference type="Gene3D" id="2.170.130.10">
    <property type="entry name" value="TonB-dependent receptor, plug domain"/>
    <property type="match status" value="1"/>
</dbReference>
<reference evidence="15 16" key="1">
    <citation type="submission" date="2024-03" db="EMBL/GenBank/DDBJ databases">
        <title>Pseudoalteromonas qingdaonensis sp. nov., isolated from the intestines of marine benthic organisms.</title>
        <authorList>
            <person name="Lin X."/>
            <person name="Fang S."/>
            <person name="Hu X."/>
        </authorList>
    </citation>
    <scope>NUCLEOTIDE SEQUENCE [LARGE SCALE GENOMIC DNA]</scope>
    <source>
        <strain evidence="15 16">YIC-827</strain>
    </source>
</reference>
<dbReference type="InterPro" id="IPR012910">
    <property type="entry name" value="Plug_dom"/>
</dbReference>
<comment type="caution">
    <text evidence="15">The sequence shown here is derived from an EMBL/GenBank/DDBJ whole genome shotgun (WGS) entry which is preliminary data.</text>
</comment>
<evidence type="ECO:0000256" key="12">
    <source>
        <dbReference type="SAM" id="SignalP"/>
    </source>
</evidence>
<evidence type="ECO:0000256" key="4">
    <source>
        <dbReference type="ARBA" id="ARBA00022692"/>
    </source>
</evidence>
<keyword evidence="7 11" id="KW-0798">TonB box</keyword>
<dbReference type="PANTHER" id="PTHR30069:SF53">
    <property type="entry name" value="COLICIN I RECEPTOR-RELATED"/>
    <property type="match status" value="1"/>
</dbReference>
<evidence type="ECO:0000256" key="7">
    <source>
        <dbReference type="ARBA" id="ARBA00023077"/>
    </source>
</evidence>
<evidence type="ECO:0000313" key="16">
    <source>
        <dbReference type="Proteomes" id="UP001447008"/>
    </source>
</evidence>
<accession>A0ABU9MT28</accession>
<dbReference type="PROSITE" id="PS52016">
    <property type="entry name" value="TONB_DEPENDENT_REC_3"/>
    <property type="match status" value="1"/>
</dbReference>
<keyword evidence="5 12" id="KW-0732">Signal</keyword>
<evidence type="ECO:0000256" key="9">
    <source>
        <dbReference type="ARBA" id="ARBA00023237"/>
    </source>
</evidence>
<feature type="signal peptide" evidence="12">
    <location>
        <begin position="1"/>
        <end position="20"/>
    </location>
</feature>
<evidence type="ECO:0000256" key="2">
    <source>
        <dbReference type="ARBA" id="ARBA00022448"/>
    </source>
</evidence>
<evidence type="ECO:0000259" key="14">
    <source>
        <dbReference type="Pfam" id="PF07715"/>
    </source>
</evidence>